<dbReference type="EMBL" id="CAJPDQ010000007">
    <property type="protein sequence ID" value="CAF9912389.1"/>
    <property type="molecule type" value="Genomic_DNA"/>
</dbReference>
<proteinExistence type="predicted"/>
<evidence type="ECO:0000313" key="5">
    <source>
        <dbReference type="Proteomes" id="UP000664169"/>
    </source>
</evidence>
<protein>
    <submittedName>
        <fullName evidence="4">Uncharacterized protein</fullName>
    </submittedName>
</protein>
<keyword evidence="3" id="KW-0732">Signal</keyword>
<organism evidence="4 5">
    <name type="scientific">Gomphillus americanus</name>
    <dbReference type="NCBI Taxonomy" id="1940652"/>
    <lineage>
        <taxon>Eukaryota</taxon>
        <taxon>Fungi</taxon>
        <taxon>Dikarya</taxon>
        <taxon>Ascomycota</taxon>
        <taxon>Pezizomycotina</taxon>
        <taxon>Lecanoromycetes</taxon>
        <taxon>OSLEUM clade</taxon>
        <taxon>Ostropomycetidae</taxon>
        <taxon>Ostropales</taxon>
        <taxon>Graphidaceae</taxon>
        <taxon>Gomphilloideae</taxon>
        <taxon>Gomphillus</taxon>
    </lineage>
</organism>
<feature type="region of interest" description="Disordered" evidence="1">
    <location>
        <begin position="60"/>
        <end position="81"/>
    </location>
</feature>
<gene>
    <name evidence="4" type="ORF">GOMPHAMPRED_007647</name>
</gene>
<evidence type="ECO:0000256" key="3">
    <source>
        <dbReference type="SAM" id="SignalP"/>
    </source>
</evidence>
<evidence type="ECO:0000313" key="4">
    <source>
        <dbReference type="EMBL" id="CAF9912389.1"/>
    </source>
</evidence>
<evidence type="ECO:0000256" key="2">
    <source>
        <dbReference type="SAM" id="Phobius"/>
    </source>
</evidence>
<feature type="transmembrane region" description="Helical" evidence="2">
    <location>
        <begin position="131"/>
        <end position="153"/>
    </location>
</feature>
<feature type="signal peptide" evidence="3">
    <location>
        <begin position="1"/>
        <end position="18"/>
    </location>
</feature>
<keyword evidence="2" id="KW-1133">Transmembrane helix</keyword>
<accession>A0A8H3EVX5</accession>
<feature type="compositionally biased region" description="Low complexity" evidence="1">
    <location>
        <begin position="67"/>
        <end position="76"/>
    </location>
</feature>
<evidence type="ECO:0000256" key="1">
    <source>
        <dbReference type="SAM" id="MobiDB-lite"/>
    </source>
</evidence>
<keyword evidence="2" id="KW-0812">Transmembrane</keyword>
<dbReference type="Proteomes" id="UP000664169">
    <property type="component" value="Unassembled WGS sequence"/>
</dbReference>
<keyword evidence="5" id="KW-1185">Reference proteome</keyword>
<sequence>MLFTPAIFISSLIGTAMAAPISSPDQSTISAPQIARIVESPPPPGTVFVVPPPLFDPAEPRPDPLFDSSSPSAGPDSDLRTPPIQKFRSETLLPFDGAHVHPYATPYTPERLPGTCAYIFNCQVARASAEITATLLMFSTILYTLIYIGTRVIRRILWTAKARTRSPSGSLRLEPEIEHKTSYYQDAGTDPIQAPIVKVWCEKGTEKIIFQE</sequence>
<comment type="caution">
    <text evidence="4">The sequence shown here is derived from an EMBL/GenBank/DDBJ whole genome shotgun (WGS) entry which is preliminary data.</text>
</comment>
<dbReference type="AlphaFoldDB" id="A0A8H3EVX5"/>
<reference evidence="4" key="1">
    <citation type="submission" date="2021-03" db="EMBL/GenBank/DDBJ databases">
        <authorList>
            <person name="Tagirdzhanova G."/>
        </authorList>
    </citation>
    <scope>NUCLEOTIDE SEQUENCE</scope>
</reference>
<keyword evidence="2" id="KW-0472">Membrane</keyword>
<feature type="chain" id="PRO_5034401066" evidence="3">
    <location>
        <begin position="19"/>
        <end position="212"/>
    </location>
</feature>
<name>A0A8H3EVX5_9LECA</name>
<dbReference type="OrthoDB" id="10479760at2759"/>